<dbReference type="CDD" id="cd01734">
    <property type="entry name" value="YlxS_C"/>
    <property type="match status" value="1"/>
</dbReference>
<proteinExistence type="inferred from homology"/>
<reference evidence="6 11" key="2">
    <citation type="submission" date="2022-09" db="EMBL/GenBank/DDBJ databases">
        <title>complete genome sequences of Clostridium tetani str. KHSU-234311-028 isolated from soil.</title>
        <authorList>
            <person name="Sekizuka T."/>
            <person name="Shitada C."/>
            <person name="Takahashi M."/>
            <person name="Kuroda M."/>
        </authorList>
    </citation>
    <scope>NUCLEOTIDE SEQUENCE [LARGE SCALE GENOMIC DNA]</scope>
    <source>
        <strain evidence="6 11">KHSU-234311-028</strain>
    </source>
</reference>
<evidence type="ECO:0000256" key="2">
    <source>
        <dbReference type="ARBA" id="ARBA00022517"/>
    </source>
</evidence>
<gene>
    <name evidence="3 6" type="primary">rimP</name>
    <name evidence="7" type="ORF">DP130_09750</name>
    <name evidence="8" type="ORF">DP131_14205</name>
    <name evidence="6" type="ORF">K234311028_11190</name>
</gene>
<dbReference type="Gene3D" id="3.30.300.70">
    <property type="entry name" value="RimP-like superfamily, N-terminal"/>
    <property type="match status" value="1"/>
</dbReference>
<dbReference type="Proteomes" id="UP000290921">
    <property type="component" value="Unassembled WGS sequence"/>
</dbReference>
<comment type="subcellular location">
    <subcellularLocation>
        <location evidence="3">Cytoplasm</location>
    </subcellularLocation>
</comment>
<keyword evidence="1 3" id="KW-0963">Cytoplasm</keyword>
<comment type="similarity">
    <text evidence="3">Belongs to the RimP family.</text>
</comment>
<dbReference type="Pfam" id="PF17384">
    <property type="entry name" value="DUF150_C"/>
    <property type="match status" value="1"/>
</dbReference>
<dbReference type="Proteomes" id="UP001321763">
    <property type="component" value="Chromosome"/>
</dbReference>
<evidence type="ECO:0000313" key="6">
    <source>
        <dbReference type="EMBL" id="BDR80873.1"/>
    </source>
</evidence>
<keyword evidence="2 3" id="KW-0690">Ribosome biogenesis</keyword>
<dbReference type="SUPFAM" id="SSF74942">
    <property type="entry name" value="YhbC-like, C-terminal domain"/>
    <property type="match status" value="1"/>
</dbReference>
<dbReference type="InterPro" id="IPR028989">
    <property type="entry name" value="RimP_N"/>
</dbReference>
<evidence type="ECO:0000313" key="9">
    <source>
        <dbReference type="Proteomes" id="UP000290273"/>
    </source>
</evidence>
<evidence type="ECO:0000313" key="8">
    <source>
        <dbReference type="EMBL" id="RXI51776.1"/>
    </source>
</evidence>
<dbReference type="EMBL" id="QMAU01000053">
    <property type="protein sequence ID" value="RXI51776.1"/>
    <property type="molecule type" value="Genomic_DNA"/>
</dbReference>
<dbReference type="InterPro" id="IPR036847">
    <property type="entry name" value="RimP_C_sf"/>
</dbReference>
<dbReference type="PANTHER" id="PTHR33867:SF1">
    <property type="entry name" value="RIBOSOME MATURATION FACTOR RIMP"/>
    <property type="match status" value="1"/>
</dbReference>
<dbReference type="NCBIfam" id="NF000934">
    <property type="entry name" value="PRK00092.3-1"/>
    <property type="match status" value="1"/>
</dbReference>
<dbReference type="GO" id="GO:0005829">
    <property type="term" value="C:cytosol"/>
    <property type="evidence" value="ECO:0007669"/>
    <property type="project" value="TreeGrafter"/>
</dbReference>
<dbReference type="SUPFAM" id="SSF75420">
    <property type="entry name" value="YhbC-like, N-terminal domain"/>
    <property type="match status" value="1"/>
</dbReference>
<dbReference type="HAMAP" id="MF_01077">
    <property type="entry name" value="RimP"/>
    <property type="match status" value="1"/>
</dbReference>
<dbReference type="InterPro" id="IPR035956">
    <property type="entry name" value="RimP_N_sf"/>
</dbReference>
<evidence type="ECO:0000313" key="7">
    <source>
        <dbReference type="EMBL" id="RXI47587.1"/>
    </source>
</evidence>
<evidence type="ECO:0000259" key="5">
    <source>
        <dbReference type="Pfam" id="PF17384"/>
    </source>
</evidence>
<feature type="domain" description="Ribosome maturation factor RimP N-terminal" evidence="4">
    <location>
        <begin position="14"/>
        <end position="85"/>
    </location>
</feature>
<name>A0A4Q0VAV9_CLOTA</name>
<accession>A0A4Q0VAV9</accession>
<evidence type="ECO:0000313" key="10">
    <source>
        <dbReference type="Proteomes" id="UP000290921"/>
    </source>
</evidence>
<organism evidence="7 10">
    <name type="scientific">Clostridium tetani</name>
    <dbReference type="NCBI Taxonomy" id="1513"/>
    <lineage>
        <taxon>Bacteria</taxon>
        <taxon>Bacillati</taxon>
        <taxon>Bacillota</taxon>
        <taxon>Clostridia</taxon>
        <taxon>Eubacteriales</taxon>
        <taxon>Clostridiaceae</taxon>
        <taxon>Clostridium</taxon>
    </lineage>
</organism>
<dbReference type="InterPro" id="IPR028998">
    <property type="entry name" value="RimP_C"/>
</dbReference>
<comment type="function">
    <text evidence="3">Required for maturation of 30S ribosomal subunits.</text>
</comment>
<dbReference type="EMBL" id="AP026818">
    <property type="protein sequence ID" value="BDR80873.1"/>
    <property type="molecule type" value="Genomic_DNA"/>
</dbReference>
<dbReference type="GO" id="GO:0000028">
    <property type="term" value="P:ribosomal small subunit assembly"/>
    <property type="evidence" value="ECO:0007669"/>
    <property type="project" value="TreeGrafter"/>
</dbReference>
<dbReference type="Gene3D" id="2.30.30.180">
    <property type="entry name" value="Ribosome maturation factor RimP, C-terminal domain"/>
    <property type="match status" value="1"/>
</dbReference>
<dbReference type="Pfam" id="PF02576">
    <property type="entry name" value="RimP_N"/>
    <property type="match status" value="1"/>
</dbReference>
<feature type="domain" description="Ribosome maturation factor RimP C-terminal" evidence="5">
    <location>
        <begin position="91"/>
        <end position="152"/>
    </location>
</feature>
<dbReference type="PANTHER" id="PTHR33867">
    <property type="entry name" value="RIBOSOME MATURATION FACTOR RIMP"/>
    <property type="match status" value="1"/>
</dbReference>
<dbReference type="Proteomes" id="UP000290273">
    <property type="component" value="Unassembled WGS sequence"/>
</dbReference>
<evidence type="ECO:0000256" key="1">
    <source>
        <dbReference type="ARBA" id="ARBA00022490"/>
    </source>
</evidence>
<dbReference type="AlphaFoldDB" id="A0A4Q0VAV9"/>
<dbReference type="RefSeq" id="WP_023438163.1">
    <property type="nucleotide sequence ID" value="NZ_AP026818.1"/>
</dbReference>
<protein>
    <recommendedName>
        <fullName evidence="3">Ribosome maturation factor RimP</fullName>
    </recommendedName>
</protein>
<dbReference type="InterPro" id="IPR003728">
    <property type="entry name" value="Ribosome_maturation_RimP"/>
</dbReference>
<dbReference type="EMBL" id="QMAP01000008">
    <property type="protein sequence ID" value="RXI47587.1"/>
    <property type="molecule type" value="Genomic_DNA"/>
</dbReference>
<dbReference type="FunFam" id="3.30.300.70:FF:000001">
    <property type="entry name" value="Ribosome maturation factor RimP"/>
    <property type="match status" value="1"/>
</dbReference>
<evidence type="ECO:0000313" key="11">
    <source>
        <dbReference type="Proteomes" id="UP001321763"/>
    </source>
</evidence>
<evidence type="ECO:0000259" key="4">
    <source>
        <dbReference type="Pfam" id="PF02576"/>
    </source>
</evidence>
<evidence type="ECO:0000256" key="3">
    <source>
        <dbReference type="HAMAP-Rule" id="MF_01077"/>
    </source>
</evidence>
<reference evidence="9 10" key="1">
    <citation type="submission" date="2018-06" db="EMBL/GenBank/DDBJ databases">
        <title>Genome conservation of Clostridium tetani.</title>
        <authorList>
            <person name="Bruggemann H."/>
            <person name="Popoff M.R."/>
        </authorList>
    </citation>
    <scope>NUCLEOTIDE SEQUENCE [LARGE SCALE GENOMIC DNA]</scope>
    <source>
        <strain evidence="7 10">2017.061</strain>
        <strain evidence="8 9">63.05</strain>
    </source>
</reference>
<dbReference type="GO" id="GO:0006412">
    <property type="term" value="P:translation"/>
    <property type="evidence" value="ECO:0007669"/>
    <property type="project" value="TreeGrafter"/>
</dbReference>
<sequence>MNNKTFIDNLKELTEPIVNDLDYELYYLEFVNENKENYLRIYIDSESGIGLEDCEKVSRAVSAMLDEKDPIDTSYYLEVSSPGLERQLYDDKHIEDNIGKTACVRLDSLFNGGRKFEGKLKSFDNENLTLEINAEDFKIPRKKIKRINLIYEG</sequence>